<dbReference type="NCBIfam" id="TIGR01764">
    <property type="entry name" value="excise"/>
    <property type="match status" value="1"/>
</dbReference>
<gene>
    <name evidence="2" type="ORF">HMPREF9623_01988</name>
</gene>
<comment type="caution">
    <text evidence="2">The sequence shown here is derived from an EMBL/GenBank/DDBJ whole genome shotgun (WGS) entry which is preliminary data.</text>
</comment>
<dbReference type="InterPro" id="IPR010093">
    <property type="entry name" value="SinI_DNA-bd"/>
</dbReference>
<protein>
    <submittedName>
        <fullName evidence="2">Excisionase family DNA binding domain-containing protein</fullName>
    </submittedName>
</protein>
<dbReference type="RefSeq" id="WP_009533794.1">
    <property type="nucleotide sequence ID" value="NZ_JH590865.1"/>
</dbReference>
<name>A0AA36Y3B3_9FIRM</name>
<dbReference type="Proteomes" id="UP000018466">
    <property type="component" value="Unassembled WGS sequence"/>
</dbReference>
<sequence length="72" mass="8446">MEAIETFERQETAAVAGAEKRCYTVEDLQIILGIARGTAYKLLERHEFRWFKIGSTYRISKKSFDEWLDSKL</sequence>
<evidence type="ECO:0000259" key="1">
    <source>
        <dbReference type="Pfam" id="PF12728"/>
    </source>
</evidence>
<accession>A0AA36Y3B3</accession>
<dbReference type="EMBL" id="AGEL01000015">
    <property type="protein sequence ID" value="EHO15667.1"/>
    <property type="molecule type" value="Genomic_DNA"/>
</dbReference>
<dbReference type="GeneID" id="86941711"/>
<evidence type="ECO:0000313" key="2">
    <source>
        <dbReference type="EMBL" id="EHO15667.1"/>
    </source>
</evidence>
<dbReference type="InterPro" id="IPR041657">
    <property type="entry name" value="HTH_17"/>
</dbReference>
<feature type="domain" description="Helix-turn-helix" evidence="1">
    <location>
        <begin position="23"/>
        <end position="70"/>
    </location>
</feature>
<dbReference type="AlphaFoldDB" id="A0AA36Y3B3"/>
<dbReference type="GO" id="GO:0003677">
    <property type="term" value="F:DNA binding"/>
    <property type="evidence" value="ECO:0007669"/>
    <property type="project" value="InterPro"/>
</dbReference>
<reference evidence="2 3" key="1">
    <citation type="submission" date="2011-10" db="EMBL/GenBank/DDBJ databases">
        <title>The Genome Sequence of Lachnospiraceae bacterium ACC2.</title>
        <authorList>
            <consortium name="The Broad Institute Genome Sequencing Platform"/>
            <person name="Earl A."/>
            <person name="Ward D."/>
            <person name="Feldgarden M."/>
            <person name="Gevers D."/>
            <person name="Sizova M."/>
            <person name="Hazen A."/>
            <person name="Epstein S."/>
            <person name="Young S.K."/>
            <person name="Zeng Q."/>
            <person name="Gargeya S."/>
            <person name="Fitzgerald M."/>
            <person name="Haas B."/>
            <person name="Abouelleil A."/>
            <person name="Alvarado L."/>
            <person name="Arachchi H.M."/>
            <person name="Berlin A."/>
            <person name="Brown A."/>
            <person name="Chapman S.B."/>
            <person name="Chen Z."/>
            <person name="Dunbar C."/>
            <person name="Freedman E."/>
            <person name="Gearin G."/>
            <person name="Goldberg J."/>
            <person name="Griggs A."/>
            <person name="Gujja S."/>
            <person name="Heiman D."/>
            <person name="Howarth C."/>
            <person name="Larson L."/>
            <person name="Lui A."/>
            <person name="MacDonald P.J.P."/>
            <person name="Montmayeur A."/>
            <person name="Murphy C."/>
            <person name="Neiman D."/>
            <person name="Pearson M."/>
            <person name="Priest M."/>
            <person name="Roberts A."/>
            <person name="Saif S."/>
            <person name="Shea T."/>
            <person name="Shenoy N."/>
            <person name="Sisk P."/>
            <person name="Stolte C."/>
            <person name="Sykes S."/>
            <person name="Wortman J."/>
            <person name="Nusbaum C."/>
            <person name="Birren B."/>
        </authorList>
    </citation>
    <scope>NUCLEOTIDE SEQUENCE [LARGE SCALE GENOMIC DNA]</scope>
    <source>
        <strain evidence="2 3">ACC2</strain>
    </source>
</reference>
<dbReference type="Pfam" id="PF12728">
    <property type="entry name" value="HTH_17"/>
    <property type="match status" value="1"/>
</dbReference>
<evidence type="ECO:0000313" key="3">
    <source>
        <dbReference type="Proteomes" id="UP000018466"/>
    </source>
</evidence>
<organism evidence="2 3">
    <name type="scientific">Stomatobaculum longum</name>
    <dbReference type="NCBI Taxonomy" id="796942"/>
    <lineage>
        <taxon>Bacteria</taxon>
        <taxon>Bacillati</taxon>
        <taxon>Bacillota</taxon>
        <taxon>Clostridia</taxon>
        <taxon>Lachnospirales</taxon>
        <taxon>Lachnospiraceae</taxon>
        <taxon>Stomatobaculum</taxon>
    </lineage>
</organism>
<proteinExistence type="predicted"/>
<keyword evidence="3" id="KW-1185">Reference proteome</keyword>